<accession>A0A103Y615</accession>
<keyword evidence="2" id="KW-0456">Lyase</keyword>
<gene>
    <name evidence="2" type="ORF">Ccrd_018532</name>
</gene>
<feature type="domain" description="Alginate lyase 2" evidence="1">
    <location>
        <begin position="261"/>
        <end position="436"/>
    </location>
</feature>
<feature type="domain" description="Alginate lyase 2" evidence="1">
    <location>
        <begin position="16"/>
        <end position="132"/>
    </location>
</feature>
<dbReference type="InterPro" id="IPR013320">
    <property type="entry name" value="ConA-like_dom_sf"/>
</dbReference>
<dbReference type="SUPFAM" id="SSF49899">
    <property type="entry name" value="Concanavalin A-like lectins/glucanases"/>
    <property type="match status" value="3"/>
</dbReference>
<reference evidence="2 3" key="1">
    <citation type="journal article" date="2016" name="Sci. Rep.">
        <title>The genome sequence of the outbreeding globe artichoke constructed de novo incorporating a phase-aware low-pass sequencing strategy of F1 progeny.</title>
        <authorList>
            <person name="Scaglione D."/>
            <person name="Reyes-Chin-Wo S."/>
            <person name="Acquadro A."/>
            <person name="Froenicke L."/>
            <person name="Portis E."/>
            <person name="Beitel C."/>
            <person name="Tirone M."/>
            <person name="Mauro R."/>
            <person name="Lo Monaco A."/>
            <person name="Mauromicale G."/>
            <person name="Faccioli P."/>
            <person name="Cattivelli L."/>
            <person name="Rieseberg L."/>
            <person name="Michelmore R."/>
            <person name="Lanteri S."/>
        </authorList>
    </citation>
    <scope>NUCLEOTIDE SEQUENCE [LARGE SCALE GENOMIC DNA]</scope>
    <source>
        <strain evidence="2">2C</strain>
    </source>
</reference>
<dbReference type="Gramene" id="KVI03177">
    <property type="protein sequence ID" value="KVI03177"/>
    <property type="gene ID" value="Ccrd_018532"/>
</dbReference>
<protein>
    <submittedName>
        <fullName evidence="2">Alginate lyase 2</fullName>
    </submittedName>
</protein>
<dbReference type="InterPro" id="IPR014895">
    <property type="entry name" value="Alginate_lyase_2"/>
</dbReference>
<dbReference type="Gene3D" id="2.60.120.200">
    <property type="match status" value="1"/>
</dbReference>
<dbReference type="AlphaFoldDB" id="A0A103Y615"/>
<dbReference type="Proteomes" id="UP000243975">
    <property type="component" value="Unassembled WGS sequence"/>
</dbReference>
<evidence type="ECO:0000313" key="2">
    <source>
        <dbReference type="EMBL" id="KVI03177.1"/>
    </source>
</evidence>
<feature type="non-terminal residue" evidence="2">
    <location>
        <position position="440"/>
    </location>
</feature>
<proteinExistence type="predicted"/>
<comment type="caution">
    <text evidence="2">The sequence shown here is derived from an EMBL/GenBank/DDBJ whole genome shotgun (WGS) entry which is preliminary data.</text>
</comment>
<sequence>EFGLFHWVFKTDKPRSINSKTLPRTEIRIRGYDYASGVWQFEGYGYVPHKTTRVFGSKPPHATTAMLRVMDKSLYYSRKTVILSNLYNKWFRLNVIHDVDQNAVKVYIDGVLKFDGAGNGGTSHFFKCGGYDYALGVWQFEAYGYVPRETTGVCVMQVFGSNPPHATTAMLIVMDTSLYYSSKTVILSNLYNKWFHLNVIHDVDRNIVKVYIDGVLKFDGAGNGGTSHFFKCRVYSQKDDSSYIESPIDTTIGFVSQPLNQSNFDIQKPYDVPLQQRYSFSNGVHKLWVFKTDKPHSRTSKTSPRTEIRIRGYDYASGVWQFEGYGYVPRETTGVCVMQVFGSNPPHATNTMLIVKDTSLYYYRRTVILSNLYNKWFRLNVIHDVDRNTVKVYIDGVLKYDGAGRRGKSHYFKCGLYSQKDGSSYMESRWRDIRIFKRHD</sequence>
<dbReference type="EMBL" id="LEKV01002429">
    <property type="protein sequence ID" value="KVI03177.1"/>
    <property type="molecule type" value="Genomic_DNA"/>
</dbReference>
<dbReference type="PANTHER" id="PTHR33681">
    <property type="entry name" value="BINDING PROTEIN, PUTATIVE, EXPRESSED-RELATED"/>
    <property type="match status" value="1"/>
</dbReference>
<name>A0A103Y615_CYNCS</name>
<evidence type="ECO:0000313" key="3">
    <source>
        <dbReference type="Proteomes" id="UP000243975"/>
    </source>
</evidence>
<keyword evidence="3" id="KW-1185">Reference proteome</keyword>
<feature type="domain" description="Alginate lyase 2" evidence="1">
    <location>
        <begin position="136"/>
        <end position="243"/>
    </location>
</feature>
<dbReference type="STRING" id="59895.A0A103Y615"/>
<dbReference type="GO" id="GO:0016829">
    <property type="term" value="F:lyase activity"/>
    <property type="evidence" value="ECO:0007669"/>
    <property type="project" value="UniProtKB-KW"/>
</dbReference>
<dbReference type="Pfam" id="PF08787">
    <property type="entry name" value="Alginate_lyase2"/>
    <property type="match status" value="3"/>
</dbReference>
<dbReference type="PANTHER" id="PTHR33681:SF4">
    <property type="entry name" value="OS12G0171100 PROTEIN"/>
    <property type="match status" value="1"/>
</dbReference>
<organism evidence="2 3">
    <name type="scientific">Cynara cardunculus var. scolymus</name>
    <name type="common">Globe artichoke</name>
    <name type="synonym">Cynara scolymus</name>
    <dbReference type="NCBI Taxonomy" id="59895"/>
    <lineage>
        <taxon>Eukaryota</taxon>
        <taxon>Viridiplantae</taxon>
        <taxon>Streptophyta</taxon>
        <taxon>Embryophyta</taxon>
        <taxon>Tracheophyta</taxon>
        <taxon>Spermatophyta</taxon>
        <taxon>Magnoliopsida</taxon>
        <taxon>eudicotyledons</taxon>
        <taxon>Gunneridae</taxon>
        <taxon>Pentapetalae</taxon>
        <taxon>asterids</taxon>
        <taxon>campanulids</taxon>
        <taxon>Asterales</taxon>
        <taxon>Asteraceae</taxon>
        <taxon>Carduoideae</taxon>
        <taxon>Cardueae</taxon>
        <taxon>Carduinae</taxon>
        <taxon>Cynara</taxon>
    </lineage>
</organism>
<evidence type="ECO:0000259" key="1">
    <source>
        <dbReference type="Pfam" id="PF08787"/>
    </source>
</evidence>